<dbReference type="NCBIfam" id="NF033179">
    <property type="entry name" value="TnsA_like_Actin"/>
    <property type="match status" value="1"/>
</dbReference>
<evidence type="ECO:0000313" key="2">
    <source>
        <dbReference type="Proteomes" id="UP001589647"/>
    </source>
</evidence>
<protein>
    <submittedName>
        <fullName evidence="1">TnsA-like heteromeric transposase endonuclease subunit</fullName>
    </submittedName>
</protein>
<evidence type="ECO:0000313" key="1">
    <source>
        <dbReference type="EMBL" id="MFB9206648.1"/>
    </source>
</evidence>
<name>A0ABV5IQ41_9ACTN</name>
<comment type="caution">
    <text evidence="1">The sequence shown here is derived from an EMBL/GenBank/DDBJ whole genome shotgun (WGS) entry which is preliminary data.</text>
</comment>
<proteinExistence type="predicted"/>
<dbReference type="InterPro" id="IPR048000">
    <property type="entry name" value="TnsA-like"/>
</dbReference>
<dbReference type="Proteomes" id="UP001589647">
    <property type="component" value="Unassembled WGS sequence"/>
</dbReference>
<dbReference type="EMBL" id="JBHMEI010000039">
    <property type="protein sequence ID" value="MFB9206648.1"/>
    <property type="molecule type" value="Genomic_DNA"/>
</dbReference>
<sequence length="101" mass="11165">MGWRYAVWGQMDGVLVANQRWLAGYRPPRCLDEALAARLLPAFARPRGLMAGAEEAGDPIATLPVLFHLMWRHQLRADPSLVLSDRTIVEAALALAEGWDG</sequence>
<accession>A0ABV5IQ41</accession>
<reference evidence="1 2" key="1">
    <citation type="submission" date="2024-09" db="EMBL/GenBank/DDBJ databases">
        <authorList>
            <person name="Sun Q."/>
            <person name="Mori K."/>
        </authorList>
    </citation>
    <scope>NUCLEOTIDE SEQUENCE [LARGE SCALE GENOMIC DNA]</scope>
    <source>
        <strain evidence="1 2">CCM 3426</strain>
    </source>
</reference>
<keyword evidence="2" id="KW-1185">Reference proteome</keyword>
<gene>
    <name evidence="1" type="ORF">ACFFV7_36020</name>
</gene>
<organism evidence="1 2">
    <name type="scientific">Nonomuraea spiralis</name>
    <dbReference type="NCBI Taxonomy" id="46182"/>
    <lineage>
        <taxon>Bacteria</taxon>
        <taxon>Bacillati</taxon>
        <taxon>Actinomycetota</taxon>
        <taxon>Actinomycetes</taxon>
        <taxon>Streptosporangiales</taxon>
        <taxon>Streptosporangiaceae</taxon>
        <taxon>Nonomuraea</taxon>
    </lineage>
</organism>
<dbReference type="RefSeq" id="WP_268246101.1">
    <property type="nucleotide sequence ID" value="NZ_BMRC01000015.1"/>
</dbReference>